<feature type="domain" description="PCI" evidence="8">
    <location>
        <begin position="626"/>
        <end position="798"/>
    </location>
</feature>
<dbReference type="FunFam" id="1.10.10.10:FF:000461">
    <property type="entry name" value="Eukaryotic translation initiation factor 3 subunit C"/>
    <property type="match status" value="1"/>
</dbReference>
<evidence type="ECO:0000256" key="1">
    <source>
        <dbReference type="ARBA" id="ARBA00022490"/>
    </source>
</evidence>
<dbReference type="Pfam" id="PF05470">
    <property type="entry name" value="eIF-3c_N"/>
    <property type="match status" value="1"/>
</dbReference>
<evidence type="ECO:0000256" key="4">
    <source>
        <dbReference type="ARBA" id="ARBA00022917"/>
    </source>
</evidence>
<name>A0AAN7FEM0_QUERU</name>
<reference evidence="9 10" key="1">
    <citation type="journal article" date="2023" name="G3 (Bethesda)">
        <title>A haplotype-resolved chromosome-scale genome for Quercus rubra L. provides insights into the genetics of adaptive traits for red oak species.</title>
        <authorList>
            <person name="Kapoor B."/>
            <person name="Jenkins J."/>
            <person name="Schmutz J."/>
            <person name="Zhebentyayeva T."/>
            <person name="Kuelheim C."/>
            <person name="Coggeshall M."/>
            <person name="Heim C."/>
            <person name="Lasky J.R."/>
            <person name="Leites L."/>
            <person name="Islam-Faridi N."/>
            <person name="Romero-Severson J."/>
            <person name="DeLeo V.L."/>
            <person name="Lucas S.M."/>
            <person name="Lazic D."/>
            <person name="Gailing O."/>
            <person name="Carlson J."/>
            <person name="Staton M."/>
        </authorList>
    </citation>
    <scope>NUCLEOTIDE SEQUENCE [LARGE SCALE GENOMIC DNA]</scope>
    <source>
        <strain evidence="9">Pseudo-F2</strain>
    </source>
</reference>
<dbReference type="GO" id="GO:0031369">
    <property type="term" value="F:translation initiation factor binding"/>
    <property type="evidence" value="ECO:0007669"/>
    <property type="project" value="InterPro"/>
</dbReference>
<comment type="subcellular location">
    <subcellularLocation>
        <location evidence="6">Cytoplasm</location>
    </subcellularLocation>
</comment>
<evidence type="ECO:0000256" key="6">
    <source>
        <dbReference type="HAMAP-Rule" id="MF_03002"/>
    </source>
</evidence>
<evidence type="ECO:0000256" key="3">
    <source>
        <dbReference type="ARBA" id="ARBA00022553"/>
    </source>
</evidence>
<evidence type="ECO:0000256" key="2">
    <source>
        <dbReference type="ARBA" id="ARBA00022540"/>
    </source>
</evidence>
<feature type="compositionally biased region" description="Basic and acidic residues" evidence="7">
    <location>
        <begin position="56"/>
        <end position="68"/>
    </location>
</feature>
<evidence type="ECO:0000313" key="10">
    <source>
        <dbReference type="Proteomes" id="UP001324115"/>
    </source>
</evidence>
<dbReference type="InterPro" id="IPR036390">
    <property type="entry name" value="WH_DNA-bd_sf"/>
</dbReference>
<keyword evidence="4 6" id="KW-0648">Protein biosynthesis</keyword>
<dbReference type="SUPFAM" id="SSF46785">
    <property type="entry name" value="Winged helix' DNA-binding domain"/>
    <property type="match status" value="1"/>
</dbReference>
<dbReference type="GO" id="GO:0003743">
    <property type="term" value="F:translation initiation factor activity"/>
    <property type="evidence" value="ECO:0007669"/>
    <property type="project" value="UniProtKB-UniRule"/>
</dbReference>
<feature type="region of interest" description="Disordered" evidence="7">
    <location>
        <begin position="137"/>
        <end position="244"/>
    </location>
</feature>
<comment type="function">
    <text evidence="5">Component of the eukaryotic translation initiation factor 3 (eIF-3) complex, which is required for several steps in the initiation of protein synthesis. The eIF-3 complex associates with the 40S ribosome and facilitates the recruitment of eIF-1, eIF-1A, eIF-2:GTP:methionyl-tRNAi and eIF-5 to form the 43S pre-initiation complex (43S PIC). The eIF-3 complex stimulates mRNA recruitment to the 43S PIC and scanning of the mRNA for AUG recognition. The eIF-3 complex is also required for disassembly and recycling of post-termination ribosomal complexes and subsequently prevents premature joining of the 40S and 60S ribosomal subunits prior to initiation. The eIF-3 complex specifically targets and initiates translation of a subset of mRNAs involved in cell proliferation, including cell cycling, differentiation and apoptosis, and uses different modes of RNA stem-loop binding to exert either translational activation or repression.</text>
</comment>
<comment type="similarity">
    <text evidence="6">Belongs to the eIF-3 subunit C family.</text>
</comment>
<comment type="function">
    <text evidence="6">Component of the eukaryotic translation initiation factor 3 (eIF-3) complex, which is involved in protein synthesis of a specialized repertoire of mRNAs and, together with other initiation factors, stimulates binding of mRNA and methionyl-tRNAi to the 40S ribosome. The eIF-3 complex specifically targets and initiates translation of a subset of mRNAs involved in cell proliferation.</text>
</comment>
<evidence type="ECO:0000313" key="9">
    <source>
        <dbReference type="EMBL" id="KAK4592177.1"/>
    </source>
</evidence>
<keyword evidence="10" id="KW-1185">Reference proteome</keyword>
<dbReference type="Proteomes" id="UP001324115">
    <property type="component" value="Unassembled WGS sequence"/>
</dbReference>
<dbReference type="Gene3D" id="1.10.10.10">
    <property type="entry name" value="Winged helix-like DNA-binding domain superfamily/Winged helix DNA-binding domain"/>
    <property type="match status" value="1"/>
</dbReference>
<dbReference type="InterPro" id="IPR008905">
    <property type="entry name" value="EIF3C_N_dom"/>
</dbReference>
<dbReference type="GO" id="GO:0016282">
    <property type="term" value="C:eukaryotic 43S preinitiation complex"/>
    <property type="evidence" value="ECO:0007669"/>
    <property type="project" value="UniProtKB-UniRule"/>
</dbReference>
<dbReference type="PANTHER" id="PTHR13937:SF0">
    <property type="entry name" value="EUKARYOTIC TRANSLATION INITIATION FACTOR 3 SUBUNIT C-RELATED"/>
    <property type="match status" value="1"/>
</dbReference>
<evidence type="ECO:0000256" key="5">
    <source>
        <dbReference type="ARBA" id="ARBA00057041"/>
    </source>
</evidence>
<keyword evidence="2 6" id="KW-0396">Initiation factor</keyword>
<accession>A0AAN7FEM0</accession>
<sequence length="947" mass="107223">MASRFWTSQGGSDSEDDDSDYGDEIENEVSADAGNVGNNMKNKYIDDGNDSDGDDSDGKKRVVRSAKDKRFEEMSATVDQMKNAMKINDWVSLQESFDKINKQLEKVMRVTESEKVPNLYIKTLVMLEDFLSQTLANKDAKKKMSSSNAKALNSMKQKLKKNNKQYEDMIIKCRENPESEEERDEDDEEDEDEETDSEIEEDPTKIEFKDSEDEDDDDDDKFGDSQDDDDGQWEKKMSKKDKLMDKQFKNPSEITWDTVNKKFKEVVAARGRKGTGRFEQVEQLTFLTKVAKTPAQKLEILFSVVSAQFDVNPGLNGYMPINVWKKCVQNMLVILDILVQYPNIVVDDMVEPDENETQKGLEYNGTIRVWGNLVAFVEKIDTEFFKSLQCIDPHTREYVERLRDEPMFSVLAQNVQDYLERVGNLKAAAKVALKRVELIYYKPQEVYDAMRKLAEQTGDGDNGEAGEEPKVIEESRGPSAFVVTPELVPRKATFPENSRTHMDFLVSLIYKFGDERTKARSMLCDIYHHALLDEFSTSRDLLLMSHLQESIQHMDISTQILFNRAMAQLGLCAFRVGLITEGHGCLSELYSGGRVKELLAQGVSQSRYHEKTPEQERIERRRQMPYHMHINLELLEAVHLICAMLLEVPNMAANIHDAKRKVISKTFRRLLEVSERQTFTGPPENVRDHVMAASRALSKGDFEKAFDVIKSLDAWKLLRNRENVLEMLKAKIKEEALRTYLFTYSSSYDSLSLDQLTKLFDLSDAQTHSIVSKMMINEELHASWDQPTQCIVFHDVEHTRLQALAFQFTEKLSVLAESNEKAIEARLGGGSLDLPQRRRENQDYAAGTAAPGGRWQENFTQGRQGGGTGRTGYGGGGRPFPLSQAAGGGYSRDRTGQSRGGGYQGTRYQGAAYGGSGRSAYQSGSAVRGSQIDTSTRLVSLHRGIHA</sequence>
<dbReference type="AlphaFoldDB" id="A0AAN7FEM0"/>
<dbReference type="GO" id="GO:0033290">
    <property type="term" value="C:eukaryotic 48S preinitiation complex"/>
    <property type="evidence" value="ECO:0007669"/>
    <property type="project" value="UniProtKB-UniRule"/>
</dbReference>
<dbReference type="SMART" id="SM00088">
    <property type="entry name" value="PINT"/>
    <property type="match status" value="1"/>
</dbReference>
<dbReference type="HAMAP" id="MF_03002">
    <property type="entry name" value="eIF3c"/>
    <property type="match status" value="1"/>
</dbReference>
<dbReference type="InterPro" id="IPR027516">
    <property type="entry name" value="EIF3C"/>
</dbReference>
<evidence type="ECO:0000259" key="8">
    <source>
        <dbReference type="PROSITE" id="PS50250"/>
    </source>
</evidence>
<dbReference type="PANTHER" id="PTHR13937">
    <property type="entry name" value="EUKARYOTIC TRANSLATION INITATION FACTOR 3, SUBUNIT 8 EIF3S8 -RELATED"/>
    <property type="match status" value="1"/>
</dbReference>
<dbReference type="GO" id="GO:0005852">
    <property type="term" value="C:eukaryotic translation initiation factor 3 complex"/>
    <property type="evidence" value="ECO:0007669"/>
    <property type="project" value="UniProtKB-UniRule"/>
</dbReference>
<gene>
    <name evidence="9" type="ORF">RGQ29_016616</name>
</gene>
<evidence type="ECO:0000256" key="7">
    <source>
        <dbReference type="SAM" id="MobiDB-lite"/>
    </source>
</evidence>
<comment type="subunit">
    <text evidence="6">Component of the eukaryotic translation initiation factor 3 (eIF-3) complex.</text>
</comment>
<comment type="caution">
    <text evidence="9">The sequence shown here is derived from an EMBL/GenBank/DDBJ whole genome shotgun (WGS) entry which is preliminary data.</text>
</comment>
<keyword evidence="1 6" id="KW-0963">Cytoplasm</keyword>
<dbReference type="Pfam" id="PF26569">
    <property type="entry name" value="EIF3CL_C"/>
    <property type="match status" value="1"/>
</dbReference>
<dbReference type="GO" id="GO:0003723">
    <property type="term" value="F:RNA binding"/>
    <property type="evidence" value="ECO:0007669"/>
    <property type="project" value="InterPro"/>
</dbReference>
<feature type="compositionally biased region" description="Acidic residues" evidence="7">
    <location>
        <begin position="178"/>
        <end position="201"/>
    </location>
</feature>
<dbReference type="EMBL" id="JAXUIC010000004">
    <property type="protein sequence ID" value="KAK4592176.1"/>
    <property type="molecule type" value="Genomic_DNA"/>
</dbReference>
<feature type="compositionally biased region" description="Acidic residues" evidence="7">
    <location>
        <begin position="13"/>
        <end position="29"/>
    </location>
</feature>
<organism evidence="9 10">
    <name type="scientific">Quercus rubra</name>
    <name type="common">Northern red oak</name>
    <name type="synonym">Quercus borealis</name>
    <dbReference type="NCBI Taxonomy" id="3512"/>
    <lineage>
        <taxon>Eukaryota</taxon>
        <taxon>Viridiplantae</taxon>
        <taxon>Streptophyta</taxon>
        <taxon>Embryophyta</taxon>
        <taxon>Tracheophyta</taxon>
        <taxon>Spermatophyta</taxon>
        <taxon>Magnoliopsida</taxon>
        <taxon>eudicotyledons</taxon>
        <taxon>Gunneridae</taxon>
        <taxon>Pentapetalae</taxon>
        <taxon>rosids</taxon>
        <taxon>fabids</taxon>
        <taxon>Fagales</taxon>
        <taxon>Fagaceae</taxon>
        <taxon>Quercus</taxon>
    </lineage>
</organism>
<feature type="compositionally biased region" description="Acidic residues" evidence="7">
    <location>
        <begin position="210"/>
        <end position="231"/>
    </location>
</feature>
<feature type="compositionally biased region" description="Basic and acidic residues" evidence="7">
    <location>
        <begin position="232"/>
        <end position="244"/>
    </location>
</feature>
<feature type="region of interest" description="Disordered" evidence="7">
    <location>
        <begin position="1"/>
        <end position="68"/>
    </location>
</feature>
<dbReference type="InterPro" id="IPR036388">
    <property type="entry name" value="WH-like_DNA-bd_sf"/>
</dbReference>
<proteinExistence type="inferred from homology"/>
<keyword evidence="3" id="KW-0597">Phosphoprotein</keyword>
<dbReference type="EMBL" id="JAXUIC010000004">
    <property type="protein sequence ID" value="KAK4592175.1"/>
    <property type="molecule type" value="Genomic_DNA"/>
</dbReference>
<feature type="compositionally biased region" description="Low complexity" evidence="7">
    <location>
        <begin position="145"/>
        <end position="156"/>
    </location>
</feature>
<feature type="compositionally biased region" description="Basic and acidic residues" evidence="7">
    <location>
        <begin position="164"/>
        <end position="177"/>
    </location>
</feature>
<dbReference type="EMBL" id="JAXUIC010000004">
    <property type="protein sequence ID" value="KAK4592177.1"/>
    <property type="molecule type" value="Genomic_DNA"/>
</dbReference>
<dbReference type="InterPro" id="IPR058999">
    <property type="entry name" value="EIF3CL_C"/>
</dbReference>
<dbReference type="InterPro" id="IPR000717">
    <property type="entry name" value="PCI_dom"/>
</dbReference>
<protein>
    <recommendedName>
        <fullName evidence="6">Eukaryotic translation initiation factor 3 subunit C</fullName>
        <shortName evidence="6">eIF3c</shortName>
    </recommendedName>
    <alternativeName>
        <fullName evidence="6">Eukaryotic translation initiation factor 3 subunit 8</fullName>
    </alternativeName>
    <alternativeName>
        <fullName evidence="6">eIF3 p110</fullName>
    </alternativeName>
</protein>
<dbReference type="PROSITE" id="PS50250">
    <property type="entry name" value="PCI"/>
    <property type="match status" value="1"/>
</dbReference>
<feature type="compositionally biased region" description="Gly residues" evidence="7">
    <location>
        <begin position="863"/>
        <end position="878"/>
    </location>
</feature>
<feature type="region of interest" description="Disordered" evidence="7">
    <location>
        <begin position="842"/>
        <end position="929"/>
    </location>
</feature>
<dbReference type="Pfam" id="PF01399">
    <property type="entry name" value="PCI"/>
    <property type="match status" value="1"/>
</dbReference>
<dbReference type="GO" id="GO:0001732">
    <property type="term" value="P:formation of cytoplasmic translation initiation complex"/>
    <property type="evidence" value="ECO:0007669"/>
    <property type="project" value="UniProtKB-UniRule"/>
</dbReference>